<accession>A0ABD5YK74</accession>
<dbReference type="SUPFAM" id="SSF53335">
    <property type="entry name" value="S-adenosyl-L-methionine-dependent methyltransferases"/>
    <property type="match status" value="1"/>
</dbReference>
<reference evidence="1 2" key="1">
    <citation type="journal article" date="2019" name="Int. J. Syst. Evol. Microbiol.">
        <title>The Global Catalogue of Microorganisms (GCM) 10K type strain sequencing project: providing services to taxonomists for standard genome sequencing and annotation.</title>
        <authorList>
            <consortium name="The Broad Institute Genomics Platform"/>
            <consortium name="The Broad Institute Genome Sequencing Center for Infectious Disease"/>
            <person name="Wu L."/>
            <person name="Ma J."/>
        </authorList>
    </citation>
    <scope>NUCLEOTIDE SEQUENCE [LARGE SCALE GENOMIC DNA]</scope>
    <source>
        <strain evidence="1 2">Q85</strain>
    </source>
</reference>
<dbReference type="RefSeq" id="WP_267665442.1">
    <property type="nucleotide sequence ID" value="NZ_JAODIX010000068.1"/>
</dbReference>
<protein>
    <submittedName>
        <fullName evidence="1">UPF0146 family protein</fullName>
    </submittedName>
</protein>
<dbReference type="Gene3D" id="3.40.50.150">
    <property type="entry name" value="Vaccinia Virus protein VP39"/>
    <property type="match status" value="1"/>
</dbReference>
<evidence type="ECO:0000313" key="2">
    <source>
        <dbReference type="Proteomes" id="UP001596390"/>
    </source>
</evidence>
<dbReference type="Proteomes" id="UP001596390">
    <property type="component" value="Unassembled WGS sequence"/>
</dbReference>
<dbReference type="InterPro" id="IPR029063">
    <property type="entry name" value="SAM-dependent_MTases_sf"/>
</dbReference>
<dbReference type="EMBL" id="JBHSZZ010000068">
    <property type="protein sequence ID" value="MFC7187988.1"/>
    <property type="molecule type" value="Genomic_DNA"/>
</dbReference>
<gene>
    <name evidence="1" type="ORF">ACFQMK_14105</name>
</gene>
<sequence>MVSPSRRALVEELARHDRLLEVGVGDRPGVARSLAERGRGVVAIDVAVGEAAIAAASETEGSEVAGSLRVVEADVLALAEATDGETGTALDGTTGGFDAVYACNLPAELQRPTAALADRLGAECVFTTLGFEEPTVPVRRKSLPEATVYVARGDPSEPGSSESER</sequence>
<keyword evidence="2" id="KW-1185">Reference proteome</keyword>
<proteinExistence type="predicted"/>
<comment type="caution">
    <text evidence="1">The sequence shown here is derived from an EMBL/GenBank/DDBJ whole genome shotgun (WGS) entry which is preliminary data.</text>
</comment>
<organism evidence="1 2">
    <name type="scientific">Halorubrum yunnanense</name>
    <dbReference type="NCBI Taxonomy" id="1526162"/>
    <lineage>
        <taxon>Archaea</taxon>
        <taxon>Methanobacteriati</taxon>
        <taxon>Methanobacteriota</taxon>
        <taxon>Stenosarchaea group</taxon>
        <taxon>Halobacteria</taxon>
        <taxon>Halobacteriales</taxon>
        <taxon>Haloferacaceae</taxon>
        <taxon>Halorubrum</taxon>
    </lineage>
</organism>
<dbReference type="AlphaFoldDB" id="A0ABD5YK74"/>
<evidence type="ECO:0000313" key="1">
    <source>
        <dbReference type="EMBL" id="MFC7187988.1"/>
    </source>
</evidence>
<name>A0ABD5YK74_9EURY</name>